<dbReference type="Gene3D" id="3.30.70.270">
    <property type="match status" value="1"/>
</dbReference>
<protein>
    <submittedName>
        <fullName evidence="4">Reverse transcriptase domain-containing protein</fullName>
    </submittedName>
</protein>
<proteinExistence type="inferred from homology"/>
<dbReference type="EMBL" id="CP157942">
    <property type="protein sequence ID" value="XBS67837.1"/>
    <property type="molecule type" value="Genomic_DNA"/>
</dbReference>
<feature type="domain" description="Reverse transcriptase" evidence="3">
    <location>
        <begin position="1"/>
        <end position="76"/>
    </location>
</feature>
<evidence type="ECO:0000259" key="3">
    <source>
        <dbReference type="PROSITE" id="PS50878"/>
    </source>
</evidence>
<dbReference type="PROSITE" id="PS50878">
    <property type="entry name" value="RT_POL"/>
    <property type="match status" value="1"/>
</dbReference>
<feature type="region of interest" description="Disordered" evidence="2">
    <location>
        <begin position="81"/>
        <end position="101"/>
    </location>
</feature>
<reference evidence="4" key="1">
    <citation type="submission" date="2024-06" db="EMBL/GenBank/DDBJ databases">
        <authorList>
            <person name="Dussert Y."/>
            <person name="Peccoud J."/>
            <person name="Pigeault R."/>
        </authorList>
    </citation>
    <scope>NUCLEOTIDE SEQUENCE</scope>
    <source>
        <strain evidence="4">WArc</strain>
    </source>
</reference>
<accession>A0AAU7Q3W1</accession>
<name>A0AAU7Q3W1_9RICK</name>
<dbReference type="InterPro" id="IPR051083">
    <property type="entry name" value="GrpII_Intron_Splice-Mob/Def"/>
</dbReference>
<keyword evidence="4" id="KW-0808">Transferase</keyword>
<dbReference type="AlphaFoldDB" id="A0AAU7Q3W1"/>
<keyword evidence="4" id="KW-0548">Nucleotidyltransferase</keyword>
<sequence length="101" mass="11526">MLSVNISGTRKRKKYGAHVIRYADDFIVTGKSKEILETKVKRLVEDFLSDRGLTLSTGKTKITHVEQGFDFLGQTVRKEDNHQTFSRKYKPTSEAHPVLDS</sequence>
<comment type="similarity">
    <text evidence="1">Belongs to the bacterial reverse transcriptase family.</text>
</comment>
<keyword evidence="4" id="KW-0695">RNA-directed DNA polymerase</keyword>
<gene>
    <name evidence="4" type="ORF">ABLO99_04370</name>
</gene>
<dbReference type="SUPFAM" id="SSF56672">
    <property type="entry name" value="DNA/RNA polymerases"/>
    <property type="match status" value="1"/>
</dbReference>
<dbReference type="Pfam" id="PF00078">
    <property type="entry name" value="RVT_1"/>
    <property type="match status" value="1"/>
</dbReference>
<organism evidence="4">
    <name type="scientific">Wolbachia endosymbiont of Armadillidium arcangelii</name>
    <dbReference type="NCBI Taxonomy" id="3158571"/>
    <lineage>
        <taxon>Bacteria</taxon>
        <taxon>Pseudomonadati</taxon>
        <taxon>Pseudomonadota</taxon>
        <taxon>Alphaproteobacteria</taxon>
        <taxon>Rickettsiales</taxon>
        <taxon>Anaplasmataceae</taxon>
        <taxon>Wolbachieae</taxon>
        <taxon>Wolbachia</taxon>
    </lineage>
</organism>
<evidence type="ECO:0000256" key="2">
    <source>
        <dbReference type="SAM" id="MobiDB-lite"/>
    </source>
</evidence>
<dbReference type="InterPro" id="IPR000477">
    <property type="entry name" value="RT_dom"/>
</dbReference>
<dbReference type="InterPro" id="IPR043128">
    <property type="entry name" value="Rev_trsase/Diguanyl_cyclase"/>
</dbReference>
<dbReference type="InterPro" id="IPR043502">
    <property type="entry name" value="DNA/RNA_pol_sf"/>
</dbReference>
<evidence type="ECO:0000256" key="1">
    <source>
        <dbReference type="ARBA" id="ARBA00034120"/>
    </source>
</evidence>
<feature type="compositionally biased region" description="Basic and acidic residues" evidence="2">
    <location>
        <begin position="91"/>
        <end position="101"/>
    </location>
</feature>
<dbReference type="GO" id="GO:0003964">
    <property type="term" value="F:RNA-directed DNA polymerase activity"/>
    <property type="evidence" value="ECO:0007669"/>
    <property type="project" value="UniProtKB-KW"/>
</dbReference>
<dbReference type="PANTHER" id="PTHR34047:SF10">
    <property type="entry name" value="GROUP II INTRON-ASSOCIATED OPEN READING FRAME"/>
    <property type="match status" value="1"/>
</dbReference>
<dbReference type="PANTHER" id="PTHR34047">
    <property type="entry name" value="NUCLEAR INTRON MATURASE 1, MITOCHONDRIAL-RELATED"/>
    <property type="match status" value="1"/>
</dbReference>
<dbReference type="RefSeq" id="WP_349968467.1">
    <property type="nucleotide sequence ID" value="NZ_CP157942.1"/>
</dbReference>
<evidence type="ECO:0000313" key="4">
    <source>
        <dbReference type="EMBL" id="XBS67837.1"/>
    </source>
</evidence>